<dbReference type="Pfam" id="PF01266">
    <property type="entry name" value="DAO"/>
    <property type="match status" value="1"/>
</dbReference>
<dbReference type="PANTHER" id="PTHR13847:SF213">
    <property type="entry name" value="DEPENDENT OXIDOREDUCTASE, PUTATIVE-RELATED"/>
    <property type="match status" value="1"/>
</dbReference>
<dbReference type="PANTHER" id="PTHR13847">
    <property type="entry name" value="SARCOSINE DEHYDROGENASE-RELATED"/>
    <property type="match status" value="1"/>
</dbReference>
<dbReference type="AlphaFoldDB" id="A0A9P9WDP9"/>
<evidence type="ECO:0000259" key="1">
    <source>
        <dbReference type="Pfam" id="PF01266"/>
    </source>
</evidence>
<proteinExistence type="predicted"/>
<dbReference type="InterPro" id="IPR036188">
    <property type="entry name" value="FAD/NAD-bd_sf"/>
</dbReference>
<evidence type="ECO:0000313" key="3">
    <source>
        <dbReference type="Proteomes" id="UP000829685"/>
    </source>
</evidence>
<gene>
    <name evidence="2" type="ORF">JX265_010761</name>
</gene>
<dbReference type="Gene3D" id="3.30.9.10">
    <property type="entry name" value="D-Amino Acid Oxidase, subunit A, domain 2"/>
    <property type="match status" value="1"/>
</dbReference>
<dbReference type="Proteomes" id="UP000829685">
    <property type="component" value="Unassembled WGS sequence"/>
</dbReference>
<keyword evidence="3" id="KW-1185">Reference proteome</keyword>
<dbReference type="EMBL" id="JAFIMR010000036">
    <property type="protein sequence ID" value="KAI1858668.1"/>
    <property type="molecule type" value="Genomic_DNA"/>
</dbReference>
<feature type="domain" description="FAD dependent oxidoreductase" evidence="1">
    <location>
        <begin position="70"/>
        <end position="493"/>
    </location>
</feature>
<dbReference type="Gene3D" id="3.50.50.60">
    <property type="entry name" value="FAD/NAD(P)-binding domain"/>
    <property type="match status" value="1"/>
</dbReference>
<dbReference type="InterPro" id="IPR006076">
    <property type="entry name" value="FAD-dep_OxRdtase"/>
</dbReference>
<evidence type="ECO:0000313" key="2">
    <source>
        <dbReference type="EMBL" id="KAI1858668.1"/>
    </source>
</evidence>
<protein>
    <recommendedName>
        <fullName evidence="1">FAD dependent oxidoreductase domain-containing protein</fullName>
    </recommendedName>
</protein>
<sequence>MGGVQSKAKGLWLAIKYLFELNKSFEELLKRASQPPGLPVSNPSQSYWLEDPPFPELVDIRSEELPEHADIVIIGSGITGAAVARSVLQECQRKGETRKIVVLEARTLCSGATGRNGGHMKSSPHELFVQLKKRFGPERAAIITRFQLSHVKVLTELCKSEGWDIAECREVTTSDLYLDEESRVAALGEVEEFRKWIPELDIQTWDAPGAQKVRIRSRLKCCTVPCVDLKQQFKVNNFVTGAISYIAGALWPYRLVASVWKDLLTKFPKSLSIETGTAVTDILPWTDNDFAYRVVTSRGDIKCRHIVHATNGFASQYVPGLRGKMTGFVAHMSAQQPGTQFPDYGGSRSWSVVYGTAYDYVTQRPTADGVPGDIMLGGGFFRGKDQGMAQSGYWDDSNAAMDALAVNHIGNIFPTIFAPHWGDDREGGRVKRMWTGIVAITGDFLPFVGRLDPKLTDRRPKSQASSETVPAGEWVSAGYCGDGMVWAWLSGTALGVMLMGSEKEELPAVPGRPAGKVADWFPHELAPTLKRVEEADLSNLAGRLL</sequence>
<name>A0A9P9WDP9_9PEZI</name>
<comment type="caution">
    <text evidence="2">The sequence shown here is derived from an EMBL/GenBank/DDBJ whole genome shotgun (WGS) entry which is preliminary data.</text>
</comment>
<dbReference type="SUPFAM" id="SSF51905">
    <property type="entry name" value="FAD/NAD(P)-binding domain"/>
    <property type="match status" value="1"/>
</dbReference>
<reference evidence="2" key="1">
    <citation type="submission" date="2021-03" db="EMBL/GenBank/DDBJ databases">
        <title>Revisited historic fungal species revealed as producer of novel bioactive compounds through whole genome sequencing and comparative genomics.</title>
        <authorList>
            <person name="Vignolle G.A."/>
            <person name="Hochenegger N."/>
            <person name="Mach R.L."/>
            <person name="Mach-Aigner A.R."/>
            <person name="Javad Rahimi M."/>
            <person name="Salim K.A."/>
            <person name="Chan C.M."/>
            <person name="Lim L.B.L."/>
            <person name="Cai F."/>
            <person name="Druzhinina I.S."/>
            <person name="U'Ren J.M."/>
            <person name="Derntl C."/>
        </authorList>
    </citation>
    <scope>NUCLEOTIDE SEQUENCE</scope>
    <source>
        <strain evidence="2">TUCIM 5799</strain>
    </source>
</reference>
<dbReference type="GO" id="GO:0005737">
    <property type="term" value="C:cytoplasm"/>
    <property type="evidence" value="ECO:0007669"/>
    <property type="project" value="TreeGrafter"/>
</dbReference>
<organism evidence="2 3">
    <name type="scientific">Neoarthrinium moseri</name>
    <dbReference type="NCBI Taxonomy" id="1658444"/>
    <lineage>
        <taxon>Eukaryota</taxon>
        <taxon>Fungi</taxon>
        <taxon>Dikarya</taxon>
        <taxon>Ascomycota</taxon>
        <taxon>Pezizomycotina</taxon>
        <taxon>Sordariomycetes</taxon>
        <taxon>Xylariomycetidae</taxon>
        <taxon>Amphisphaeriales</taxon>
        <taxon>Apiosporaceae</taxon>
        <taxon>Neoarthrinium</taxon>
    </lineage>
</organism>
<accession>A0A9P9WDP9</accession>